<name>G2XV76_BOTF4</name>
<organism evidence="2 3">
    <name type="scientific">Botryotinia fuckeliana (strain T4)</name>
    <name type="common">Noble rot fungus</name>
    <name type="synonym">Botrytis cinerea</name>
    <dbReference type="NCBI Taxonomy" id="999810"/>
    <lineage>
        <taxon>Eukaryota</taxon>
        <taxon>Fungi</taxon>
        <taxon>Dikarya</taxon>
        <taxon>Ascomycota</taxon>
        <taxon>Pezizomycotina</taxon>
        <taxon>Leotiomycetes</taxon>
        <taxon>Helotiales</taxon>
        <taxon>Sclerotiniaceae</taxon>
        <taxon>Botrytis</taxon>
    </lineage>
</organism>
<evidence type="ECO:0000256" key="1">
    <source>
        <dbReference type="SAM" id="MobiDB-lite"/>
    </source>
</evidence>
<proteinExistence type="predicted"/>
<feature type="compositionally biased region" description="Basic and acidic residues" evidence="1">
    <location>
        <begin position="1"/>
        <end position="33"/>
    </location>
</feature>
<reference evidence="3" key="1">
    <citation type="journal article" date="2011" name="PLoS Genet.">
        <title>Genomic analysis of the necrotrophic fungal pathogens Sclerotinia sclerotiorum and Botrytis cinerea.</title>
        <authorList>
            <person name="Amselem J."/>
            <person name="Cuomo C.A."/>
            <person name="van Kan J.A."/>
            <person name="Viaud M."/>
            <person name="Benito E.P."/>
            <person name="Couloux A."/>
            <person name="Coutinho P.M."/>
            <person name="de Vries R.P."/>
            <person name="Dyer P.S."/>
            <person name="Fillinger S."/>
            <person name="Fournier E."/>
            <person name="Gout L."/>
            <person name="Hahn M."/>
            <person name="Kohn L."/>
            <person name="Lapalu N."/>
            <person name="Plummer K.M."/>
            <person name="Pradier J.M."/>
            <person name="Quevillon E."/>
            <person name="Sharon A."/>
            <person name="Simon A."/>
            <person name="ten Have A."/>
            <person name="Tudzynski B."/>
            <person name="Tudzynski P."/>
            <person name="Wincker P."/>
            <person name="Andrew M."/>
            <person name="Anthouard V."/>
            <person name="Beever R.E."/>
            <person name="Beffa R."/>
            <person name="Benoit I."/>
            <person name="Bouzid O."/>
            <person name="Brault B."/>
            <person name="Chen Z."/>
            <person name="Choquer M."/>
            <person name="Collemare J."/>
            <person name="Cotton P."/>
            <person name="Danchin E.G."/>
            <person name="Da Silva C."/>
            <person name="Gautier A."/>
            <person name="Giraud C."/>
            <person name="Giraud T."/>
            <person name="Gonzalez C."/>
            <person name="Grossetete S."/>
            <person name="Guldener U."/>
            <person name="Henrissat B."/>
            <person name="Howlett B.J."/>
            <person name="Kodira C."/>
            <person name="Kretschmer M."/>
            <person name="Lappartient A."/>
            <person name="Leroch M."/>
            <person name="Levis C."/>
            <person name="Mauceli E."/>
            <person name="Neuveglise C."/>
            <person name="Oeser B."/>
            <person name="Pearson M."/>
            <person name="Poulain J."/>
            <person name="Poussereau N."/>
            <person name="Quesneville H."/>
            <person name="Rascle C."/>
            <person name="Schumacher J."/>
            <person name="Segurens B."/>
            <person name="Sexton A."/>
            <person name="Silva E."/>
            <person name="Sirven C."/>
            <person name="Soanes D.M."/>
            <person name="Talbot N.J."/>
            <person name="Templeton M."/>
            <person name="Yandava C."/>
            <person name="Yarden O."/>
            <person name="Zeng Q."/>
            <person name="Rollins J.A."/>
            <person name="Lebrun M.H."/>
            <person name="Dickman M."/>
        </authorList>
    </citation>
    <scope>NUCLEOTIDE SEQUENCE [LARGE SCALE GENOMIC DNA]</scope>
    <source>
        <strain evidence="3">T4</strain>
    </source>
</reference>
<dbReference type="EMBL" id="FQ790270">
    <property type="protein sequence ID" value="CCD44396.1"/>
    <property type="molecule type" value="Genomic_DNA"/>
</dbReference>
<gene>
    <name evidence="2" type="ORF">BofuT4_uP059760.1</name>
</gene>
<dbReference type="Proteomes" id="UP000008177">
    <property type="component" value="Unplaced contigs"/>
</dbReference>
<feature type="region of interest" description="Disordered" evidence="1">
    <location>
        <begin position="1"/>
        <end position="34"/>
    </location>
</feature>
<dbReference type="HOGENOM" id="CLU_2775628_0_0_1"/>
<accession>G2XV76</accession>
<sequence>MDRSAGTKEKADEEKIEAGKRVKEDAGFTKDKMTPGIRDTAATVVEQTARELKGPVVAKLILSTKRNSI</sequence>
<evidence type="ECO:0000313" key="2">
    <source>
        <dbReference type="EMBL" id="CCD44396.1"/>
    </source>
</evidence>
<protein>
    <submittedName>
        <fullName evidence="2">Uncharacterized protein</fullName>
    </submittedName>
</protein>
<evidence type="ECO:0000313" key="3">
    <source>
        <dbReference type="Proteomes" id="UP000008177"/>
    </source>
</evidence>
<dbReference type="InParanoid" id="G2XV76"/>
<dbReference type="AlphaFoldDB" id="G2XV76"/>